<dbReference type="InterPro" id="IPR017853">
    <property type="entry name" value="GH"/>
</dbReference>
<dbReference type="Proteomes" id="UP001440612">
    <property type="component" value="Chromosome"/>
</dbReference>
<keyword evidence="2" id="KW-1185">Reference proteome</keyword>
<name>A0ABZ2V6B5_9RHOB</name>
<gene>
    <name evidence="1" type="ORF">AABB29_18520</name>
</gene>
<evidence type="ECO:0000313" key="2">
    <source>
        <dbReference type="Proteomes" id="UP001440612"/>
    </source>
</evidence>
<proteinExistence type="predicted"/>
<evidence type="ECO:0008006" key="3">
    <source>
        <dbReference type="Google" id="ProtNLM"/>
    </source>
</evidence>
<evidence type="ECO:0000313" key="1">
    <source>
        <dbReference type="EMBL" id="WZC48806.2"/>
    </source>
</evidence>
<reference evidence="2" key="1">
    <citation type="submission" date="2024-04" db="EMBL/GenBank/DDBJ databases">
        <title>Phylogenomic analyses of a clade within the roseobacter group suggest taxonomic reassignments of species of the genera Aestuariivita, Citreicella, Loktanella, Nautella, Pelagibaca, Ruegeria, Thalassobius, Thiobacimonas and Tropicibacter, and the proposal o.</title>
        <authorList>
            <person name="Jeon C.O."/>
        </authorList>
    </citation>
    <scope>NUCLEOTIDE SEQUENCE [LARGE SCALE GENOMIC DNA]</scope>
    <source>
        <strain evidence="2">BS5-3</strain>
    </source>
</reference>
<dbReference type="SUPFAM" id="SSF51445">
    <property type="entry name" value="(Trans)glycosidases"/>
    <property type="match status" value="1"/>
</dbReference>
<organism evidence="1 2">
    <name type="scientific">Yoonia phaeophyticola</name>
    <dbReference type="NCBI Taxonomy" id="3137369"/>
    <lineage>
        <taxon>Bacteria</taxon>
        <taxon>Pseudomonadati</taxon>
        <taxon>Pseudomonadota</taxon>
        <taxon>Alphaproteobacteria</taxon>
        <taxon>Rhodobacterales</taxon>
        <taxon>Paracoccaceae</taxon>
        <taxon>Yoonia</taxon>
    </lineage>
</organism>
<sequence>MGISFPPVATGEQRDFTIDVMDKLDLTHIRFAENWNRRGMAPDFTPLRRRIDDLRAAGLSILLTVQSDAPDAACARRNAHSCLITADAPLEAYLTALVAAVGNDIDAIQFGNEWDNQFVGSTQEFLALHTRFADTIRREAPDLTIVLGGITGRAAYAHAYCQNAQSFTLPGIDLTEIKQGFCVTDADRNARTIAEVTYVLQNADYDVADIHLYDADGLWQSAVAWFAGLTVGRPVWVTEFGGPSPELEPDDPYYQAARLAAYLAAIRQLPIARAYYFKLIDDNGSYHSRSGLFDRRGREKPAFSVFEDALSEW</sequence>
<protein>
    <recommendedName>
        <fullName evidence="3">Asl1-like glycosyl hydrolase catalytic domain-containing protein</fullName>
    </recommendedName>
</protein>
<dbReference type="RefSeq" id="WP_373636496.1">
    <property type="nucleotide sequence ID" value="NZ_CP150951.2"/>
</dbReference>
<dbReference type="EMBL" id="CP150951">
    <property type="protein sequence ID" value="WZC48806.2"/>
    <property type="molecule type" value="Genomic_DNA"/>
</dbReference>
<accession>A0ABZ2V6B5</accession>
<dbReference type="Gene3D" id="3.20.20.80">
    <property type="entry name" value="Glycosidases"/>
    <property type="match status" value="1"/>
</dbReference>